<keyword evidence="6" id="KW-1185">Reference proteome</keyword>
<reference key="2">
    <citation type="submission" date="2011-04" db="EMBL/GenBank/DDBJ databases">
        <title>Complete sequence of chromosome of Haliscomenobacter hydrossis DSM 1100.</title>
        <authorList>
            <consortium name="US DOE Joint Genome Institute (JGI-PGF)"/>
            <person name="Lucas S."/>
            <person name="Han J."/>
            <person name="Lapidus A."/>
            <person name="Bruce D."/>
            <person name="Goodwin L."/>
            <person name="Pitluck S."/>
            <person name="Peters L."/>
            <person name="Kyrpides N."/>
            <person name="Mavromatis K."/>
            <person name="Ivanova N."/>
            <person name="Ovchinnikova G."/>
            <person name="Pagani I."/>
            <person name="Daligault H."/>
            <person name="Detter J.C."/>
            <person name="Han C."/>
            <person name="Land M."/>
            <person name="Hauser L."/>
            <person name="Markowitz V."/>
            <person name="Cheng J.-F."/>
            <person name="Hugenholtz P."/>
            <person name="Woyke T."/>
            <person name="Wu D."/>
            <person name="Verbarg S."/>
            <person name="Frueling A."/>
            <person name="Brambilla E."/>
            <person name="Klenk H.-P."/>
            <person name="Eisen J.A."/>
        </authorList>
    </citation>
    <scope>NUCLEOTIDE SEQUENCE</scope>
    <source>
        <strain>DSM 1100</strain>
    </source>
</reference>
<keyword evidence="3" id="KW-0812">Transmembrane</keyword>
<dbReference type="SUPFAM" id="SSF52540">
    <property type="entry name" value="P-loop containing nucleoside triphosphate hydrolases"/>
    <property type="match status" value="1"/>
</dbReference>
<feature type="coiled-coil region" evidence="1">
    <location>
        <begin position="416"/>
        <end position="454"/>
    </location>
</feature>
<protein>
    <recommendedName>
        <fullName evidence="4">Novel STAND NTPase 1 domain-containing protein</fullName>
    </recommendedName>
</protein>
<dbReference type="Gene3D" id="3.40.50.300">
    <property type="entry name" value="P-loop containing nucleotide triphosphate hydrolases"/>
    <property type="match status" value="1"/>
</dbReference>
<keyword evidence="3" id="KW-1133">Transmembrane helix</keyword>
<dbReference type="InterPro" id="IPR049052">
    <property type="entry name" value="nSTAND1"/>
</dbReference>
<dbReference type="eggNOG" id="COG1232">
    <property type="taxonomic scope" value="Bacteria"/>
</dbReference>
<dbReference type="Pfam" id="PF20703">
    <property type="entry name" value="nSTAND1"/>
    <property type="match status" value="1"/>
</dbReference>
<evidence type="ECO:0000313" key="6">
    <source>
        <dbReference type="Proteomes" id="UP000008461"/>
    </source>
</evidence>
<name>F4L2X2_HALH1</name>
<evidence type="ECO:0000259" key="4">
    <source>
        <dbReference type="Pfam" id="PF20703"/>
    </source>
</evidence>
<dbReference type="EMBL" id="CP002691">
    <property type="protein sequence ID" value="AEE49652.1"/>
    <property type="molecule type" value="Genomic_DNA"/>
</dbReference>
<organism evidence="5 6">
    <name type="scientific">Haliscomenobacter hydrossis (strain ATCC 27775 / DSM 1100 / LMG 10767 / O)</name>
    <dbReference type="NCBI Taxonomy" id="760192"/>
    <lineage>
        <taxon>Bacteria</taxon>
        <taxon>Pseudomonadati</taxon>
        <taxon>Bacteroidota</taxon>
        <taxon>Saprospiria</taxon>
        <taxon>Saprospirales</taxon>
        <taxon>Haliscomenobacteraceae</taxon>
        <taxon>Haliscomenobacter</taxon>
    </lineage>
</organism>
<dbReference type="HOGENOM" id="CLU_495000_0_0_10"/>
<sequence>MTPAQSRYLGVQPFKTSDRHLFFGRDKDIEDLHDFILLEKLVVLFGKSGYGKSSLLNAGIMPRLMDEKQPAPFRFQPVEVRFTHYAEGQSPAPLETLKRLLRDLPTDPAADFLSELIEGDTLWLHFKRRQTASKGQYVLLFDQFEEFFSYPAEQQETFRRQLAELLYTDIPQSVRARLDELSDEARRFLAQPMNIKAVFAIRSDRMSQLDSMKDALPAILHKRYELRSLTPAQAREAIVKPARIVGEHFASSPFEYTEGGLQAIIRALTNKTAESTEGSSTGIEAFQLQILCAYLEGLVKEGKVPDLDGNGLPDITAAQLPDMGQLYENYYYRKLDELPAEARNKAQRVLEDALLAEDPATGEGRRKSVDQHDLLQLGLSETLLSELEKTYLIRREVNTVGGFSFEISHDTLVLPIQKAKKARQALEEQERLRREQIKKEKQLAEAKRQAAIEARRRRVATLLSIASILGLLVAILFYRDAEKAKERALEAQERAVNAQNEALKNLKETHRQKDIADKKNREAEVAKDDALKQKDIADRKTREAETAKNDALQQKAIAEQKTREAEASLQKMRAAEAAKNKIEIAKYLSSADRMIVLGKYAIARQILTEALQLDKNNPDVLQKLKAIAEK</sequence>
<dbReference type="AlphaFoldDB" id="F4L2X2"/>
<feature type="transmembrane region" description="Helical" evidence="3">
    <location>
        <begin position="459"/>
        <end position="478"/>
    </location>
</feature>
<evidence type="ECO:0000256" key="1">
    <source>
        <dbReference type="SAM" id="Coils"/>
    </source>
</evidence>
<feature type="region of interest" description="Disordered" evidence="2">
    <location>
        <begin position="509"/>
        <end position="532"/>
    </location>
</feature>
<evidence type="ECO:0000313" key="5">
    <source>
        <dbReference type="EMBL" id="AEE49652.1"/>
    </source>
</evidence>
<dbReference type="OrthoDB" id="1090410at2"/>
<dbReference type="eggNOG" id="COG3064">
    <property type="taxonomic scope" value="Bacteria"/>
</dbReference>
<reference evidence="5 6" key="1">
    <citation type="journal article" date="2011" name="Stand. Genomic Sci.">
        <title>Complete genome sequence of Haliscomenobacter hydrossis type strain (O).</title>
        <authorList>
            <consortium name="US DOE Joint Genome Institute (JGI-PGF)"/>
            <person name="Daligault H."/>
            <person name="Lapidus A."/>
            <person name="Zeytun A."/>
            <person name="Nolan M."/>
            <person name="Lucas S."/>
            <person name="Del Rio T.G."/>
            <person name="Tice H."/>
            <person name="Cheng J.F."/>
            <person name="Tapia R."/>
            <person name="Han C."/>
            <person name="Goodwin L."/>
            <person name="Pitluck S."/>
            <person name="Liolios K."/>
            <person name="Pagani I."/>
            <person name="Ivanova N."/>
            <person name="Huntemann M."/>
            <person name="Mavromatis K."/>
            <person name="Mikhailova N."/>
            <person name="Pati A."/>
            <person name="Chen A."/>
            <person name="Palaniappan K."/>
            <person name="Land M."/>
            <person name="Hauser L."/>
            <person name="Brambilla E.M."/>
            <person name="Rohde M."/>
            <person name="Verbarg S."/>
            <person name="Goker M."/>
            <person name="Bristow J."/>
            <person name="Eisen J.A."/>
            <person name="Markowitz V."/>
            <person name="Hugenholtz P."/>
            <person name="Kyrpides N.C."/>
            <person name="Klenk H.P."/>
            <person name="Woyke T."/>
        </authorList>
    </citation>
    <scope>NUCLEOTIDE SEQUENCE [LARGE SCALE GENOMIC DNA]</scope>
    <source>
        <strain evidence="6">ATCC 27775 / DSM 1100 / LMG 10767 / O</strain>
    </source>
</reference>
<keyword evidence="1" id="KW-0175">Coiled coil</keyword>
<dbReference type="Proteomes" id="UP000008461">
    <property type="component" value="Chromosome"/>
</dbReference>
<dbReference type="InterPro" id="IPR027417">
    <property type="entry name" value="P-loop_NTPase"/>
</dbReference>
<evidence type="ECO:0000256" key="3">
    <source>
        <dbReference type="SAM" id="Phobius"/>
    </source>
</evidence>
<dbReference type="KEGG" id="hhy:Halhy_1764"/>
<gene>
    <name evidence="5" type="ordered locus">Halhy_1764</name>
</gene>
<proteinExistence type="predicted"/>
<evidence type="ECO:0000256" key="2">
    <source>
        <dbReference type="SAM" id="MobiDB-lite"/>
    </source>
</evidence>
<accession>F4L2X2</accession>
<dbReference type="STRING" id="760192.Halhy_1764"/>
<dbReference type="RefSeq" id="WP_013764205.1">
    <property type="nucleotide sequence ID" value="NC_015510.1"/>
</dbReference>
<keyword evidence="3" id="KW-0472">Membrane</keyword>
<feature type="coiled-coil region" evidence="1">
    <location>
        <begin position="541"/>
        <end position="578"/>
    </location>
</feature>
<feature type="coiled-coil region" evidence="1">
    <location>
        <begin position="478"/>
        <end position="509"/>
    </location>
</feature>
<feature type="domain" description="Novel STAND NTPase 1" evidence="4">
    <location>
        <begin position="8"/>
        <end position="251"/>
    </location>
</feature>